<comment type="caution">
    <text evidence="1">The sequence shown here is derived from an EMBL/GenBank/DDBJ whole genome shotgun (WGS) entry which is preliminary data.</text>
</comment>
<name>A0A2P5C656_TREOI</name>
<protein>
    <submittedName>
        <fullName evidence="1">Uncharacterized protein</fullName>
    </submittedName>
</protein>
<reference evidence="2" key="1">
    <citation type="submission" date="2016-06" db="EMBL/GenBank/DDBJ databases">
        <title>Parallel loss of symbiosis genes in relatives of nitrogen-fixing non-legume Parasponia.</title>
        <authorList>
            <person name="Van Velzen R."/>
            <person name="Holmer R."/>
            <person name="Bu F."/>
            <person name="Rutten L."/>
            <person name="Van Zeijl A."/>
            <person name="Liu W."/>
            <person name="Santuari L."/>
            <person name="Cao Q."/>
            <person name="Sharma T."/>
            <person name="Shen D."/>
            <person name="Roswanjaya Y."/>
            <person name="Wardhani T."/>
            <person name="Kalhor M.S."/>
            <person name="Jansen J."/>
            <person name="Van den Hoogen J."/>
            <person name="Gungor B."/>
            <person name="Hartog M."/>
            <person name="Hontelez J."/>
            <person name="Verver J."/>
            <person name="Yang W.-C."/>
            <person name="Schijlen E."/>
            <person name="Repin R."/>
            <person name="Schilthuizen M."/>
            <person name="Schranz E."/>
            <person name="Heidstra R."/>
            <person name="Miyata K."/>
            <person name="Fedorova E."/>
            <person name="Kohlen W."/>
            <person name="Bisseling T."/>
            <person name="Smit S."/>
            <person name="Geurts R."/>
        </authorList>
    </citation>
    <scope>NUCLEOTIDE SEQUENCE [LARGE SCALE GENOMIC DNA]</scope>
    <source>
        <strain evidence="2">cv. RG33-2</strain>
    </source>
</reference>
<dbReference type="InParanoid" id="A0A2P5C656"/>
<dbReference type="AlphaFoldDB" id="A0A2P5C656"/>
<keyword evidence="2" id="KW-1185">Reference proteome</keyword>
<dbReference type="EMBL" id="JXTC01000407">
    <property type="protein sequence ID" value="PON56560.1"/>
    <property type="molecule type" value="Genomic_DNA"/>
</dbReference>
<accession>A0A2P5C656</accession>
<evidence type="ECO:0000313" key="2">
    <source>
        <dbReference type="Proteomes" id="UP000237000"/>
    </source>
</evidence>
<dbReference type="Proteomes" id="UP000237000">
    <property type="component" value="Unassembled WGS sequence"/>
</dbReference>
<proteinExistence type="predicted"/>
<organism evidence="1 2">
    <name type="scientific">Trema orientale</name>
    <name type="common">Charcoal tree</name>
    <name type="synonym">Celtis orientalis</name>
    <dbReference type="NCBI Taxonomy" id="63057"/>
    <lineage>
        <taxon>Eukaryota</taxon>
        <taxon>Viridiplantae</taxon>
        <taxon>Streptophyta</taxon>
        <taxon>Embryophyta</taxon>
        <taxon>Tracheophyta</taxon>
        <taxon>Spermatophyta</taxon>
        <taxon>Magnoliopsida</taxon>
        <taxon>eudicotyledons</taxon>
        <taxon>Gunneridae</taxon>
        <taxon>Pentapetalae</taxon>
        <taxon>rosids</taxon>
        <taxon>fabids</taxon>
        <taxon>Rosales</taxon>
        <taxon>Cannabaceae</taxon>
        <taxon>Trema</taxon>
    </lineage>
</organism>
<gene>
    <name evidence="1" type="ORF">TorRG33x02_296100</name>
</gene>
<evidence type="ECO:0000313" key="1">
    <source>
        <dbReference type="EMBL" id="PON56560.1"/>
    </source>
</evidence>
<sequence length="145" mass="16773">MANSRDDLMEDFFQLQDKAAHLDDQLCDINHRSRVEIDYYLRCIEDLEEHVNSAFGHIVDIQNYVETKIAYLERSLSNAKQSLYDSFQEIARWHKLYRDLQSRSSPALVPIPVLVIVVSTKFPNQVCLPLLLNEISGDIVTVVCF</sequence>